<dbReference type="CDD" id="cd00063">
    <property type="entry name" value="FN3"/>
    <property type="match status" value="2"/>
</dbReference>
<evidence type="ECO:0000259" key="4">
    <source>
        <dbReference type="PROSITE" id="PS50853"/>
    </source>
</evidence>
<evidence type="ECO:0000259" key="3">
    <source>
        <dbReference type="PROSITE" id="PS50835"/>
    </source>
</evidence>
<dbReference type="Pfam" id="PF23759">
    <property type="entry name" value="GBD_T9SS_assoc"/>
    <property type="match status" value="2"/>
</dbReference>
<dbReference type="Gene3D" id="2.60.120.200">
    <property type="match status" value="4"/>
</dbReference>
<dbReference type="SUPFAM" id="SSF49265">
    <property type="entry name" value="Fibronectin type III"/>
    <property type="match status" value="3"/>
</dbReference>
<dbReference type="InterPro" id="IPR036116">
    <property type="entry name" value="FN3_sf"/>
</dbReference>
<organism evidence="5 6">
    <name type="scientific">Flavobacterium litorale</name>
    <dbReference type="NCBI Taxonomy" id="2856519"/>
    <lineage>
        <taxon>Bacteria</taxon>
        <taxon>Pseudomonadati</taxon>
        <taxon>Bacteroidota</taxon>
        <taxon>Flavobacteriia</taxon>
        <taxon>Flavobacteriales</taxon>
        <taxon>Flavobacteriaceae</taxon>
        <taxon>Flavobacterium</taxon>
    </lineage>
</organism>
<feature type="domain" description="Ig-like" evidence="3">
    <location>
        <begin position="1859"/>
        <end position="1936"/>
    </location>
</feature>
<dbReference type="Pfam" id="PF07675">
    <property type="entry name" value="Cleaved_Adhesin"/>
    <property type="match status" value="4"/>
</dbReference>
<dbReference type="NCBIfam" id="NF038128">
    <property type="entry name" value="choice_anch_J"/>
    <property type="match status" value="4"/>
</dbReference>
<dbReference type="InterPro" id="IPR013783">
    <property type="entry name" value="Ig-like_fold"/>
</dbReference>
<dbReference type="RefSeq" id="WP_220641086.1">
    <property type="nucleotide sequence ID" value="NZ_CP080429.1"/>
</dbReference>
<gene>
    <name evidence="5" type="ORF">K1I41_02380</name>
</gene>
<dbReference type="InterPro" id="IPR049804">
    <property type="entry name" value="Choice_anch_L"/>
</dbReference>
<dbReference type="InterPro" id="IPR023827">
    <property type="entry name" value="Peptidase_S8_Asp-AS"/>
</dbReference>
<protein>
    <submittedName>
        <fullName evidence="5">Choice-of-anchor J domain-containing protein</fullName>
    </submittedName>
</protein>
<dbReference type="InterPro" id="IPR026341">
    <property type="entry name" value="T9SS_type_B"/>
</dbReference>
<feature type="chain" id="PRO_5045344779" evidence="2">
    <location>
        <begin position="20"/>
        <end position="2402"/>
    </location>
</feature>
<dbReference type="NCBIfam" id="NF038133">
    <property type="entry name" value="choice_anch_L"/>
    <property type="match status" value="1"/>
</dbReference>
<dbReference type="Gene3D" id="2.60.40.10">
    <property type="entry name" value="Immunoglobulins"/>
    <property type="match status" value="7"/>
</dbReference>
<reference evidence="5 6" key="1">
    <citation type="submission" date="2021-07" db="EMBL/GenBank/DDBJ databases">
        <title>Flavobacterium WSW3-B6 sp.nov, isolated from seaweed.</title>
        <authorList>
            <person name="Muhammad N."/>
            <person name="Ho H."/>
            <person name="Lee Y.-J."/>
            <person name="Nguyen T."/>
            <person name="Ho J."/>
            <person name="Kim S.-G."/>
        </authorList>
    </citation>
    <scope>NUCLEOTIDE SEQUENCE [LARGE SCALE GENOMIC DNA]</scope>
    <source>
        <strain evidence="5 6">WSW3-B6</strain>
    </source>
</reference>
<name>A0ABX8V8A9_9FLAO</name>
<keyword evidence="1" id="KW-0378">Hydrolase</keyword>
<evidence type="ECO:0000313" key="5">
    <source>
        <dbReference type="EMBL" id="QYJ68747.1"/>
    </source>
</evidence>
<evidence type="ECO:0000313" key="6">
    <source>
        <dbReference type="Proteomes" id="UP000825381"/>
    </source>
</evidence>
<dbReference type="PROSITE" id="PS00136">
    <property type="entry name" value="SUBTILASE_ASP"/>
    <property type="match status" value="1"/>
</dbReference>
<dbReference type="Proteomes" id="UP000825381">
    <property type="component" value="Chromosome"/>
</dbReference>
<evidence type="ECO:0000256" key="1">
    <source>
        <dbReference type="ARBA" id="ARBA00022801"/>
    </source>
</evidence>
<dbReference type="NCBIfam" id="TIGR04131">
    <property type="entry name" value="Bac_Flav_CTERM"/>
    <property type="match status" value="1"/>
</dbReference>
<accession>A0ABX8V8A9</accession>
<dbReference type="EMBL" id="CP080429">
    <property type="protein sequence ID" value="QYJ68747.1"/>
    <property type="molecule type" value="Genomic_DNA"/>
</dbReference>
<dbReference type="SMART" id="SM00060">
    <property type="entry name" value="FN3"/>
    <property type="match status" value="5"/>
</dbReference>
<dbReference type="InterPro" id="IPR056600">
    <property type="entry name" value="GBD_T9SS_assoc"/>
</dbReference>
<feature type="domain" description="Fibronectin type-III" evidence="4">
    <location>
        <begin position="945"/>
        <end position="1035"/>
    </location>
</feature>
<feature type="domain" description="Fibronectin type-III" evidence="4">
    <location>
        <begin position="420"/>
        <end position="510"/>
    </location>
</feature>
<feature type="domain" description="Fibronectin type-III" evidence="4">
    <location>
        <begin position="679"/>
        <end position="777"/>
    </location>
</feature>
<dbReference type="InterPro" id="IPR022409">
    <property type="entry name" value="PKD/Chitinase_dom"/>
</dbReference>
<evidence type="ECO:0000256" key="2">
    <source>
        <dbReference type="SAM" id="SignalP"/>
    </source>
</evidence>
<dbReference type="InterPro" id="IPR011628">
    <property type="entry name" value="Cleaved_adhesin"/>
</dbReference>
<dbReference type="SMART" id="SM00089">
    <property type="entry name" value="PKD"/>
    <property type="match status" value="3"/>
</dbReference>
<dbReference type="PROSITE" id="PS50835">
    <property type="entry name" value="IG_LIKE"/>
    <property type="match status" value="1"/>
</dbReference>
<sequence>MKKITLMFFMLLSSFYTFAQLAEEGFDTTGVFPPTDWTIDDNGIGPAQTWQQALGVNPQPSYEGAHAAYVNRENVAVGIPEDWLITPQFNVPPNAEVRFFSRLTIGGDDGTLYRVLVTDGDPTDLAGYTLLQEFTELEINPAQTVYTEVVVPIVGFEAQDVHVAFVMAGDNGDRWLIDNVSVVEQCLDPTDLAAAPGIDEAELSWNNPGGATSWEIEILGAAEIPDGTGITYNGDSPYTATQTESGTPLAENTDYKYYLRALCDDGGTSEWVGPFLFSTVALGATCEAAIEVTDLPYSTTDNTSGYDDDYSGSPGTDCGSTFGYLNGDDVVYEYTAAADGTISIDMTNNGAYSGMFIYDDCADIGVNCVGGGVGGFAGNDVSVPEFVVTAGETYYIVISTWASPQTTPYTLTIQQVFCAPPVGEPTTSITQTSANLSWTNPSGATSWEVVVQTAGTGIPAGAGTTVGTNVNYLADGLTESTLYEYYVRADCNDGNFSAWSGPYQFGTACGAFTVPFFEGFNSDSPTQLCWTVLNLNDDGDVWNMDYAFVPFEGDQSAAITTDFNFGNNDDWLISPTLTLTGNQRLKFHQRVQSSFEPNEFEVLVSTTGADPADFTITLLPLAEYDNVTYVEYVINIVDGGGVPITGDVNIAWHIPSDGIDGWRLFIDNVIVEDIPSCPDPTDLTAGNFQPTAVDLSWTAGFLETDWEIVVQAPGAGEPTVAGEAITGGVPEFTATETTADNVALTPNTAYEYYIRANCGVDDLSNWVGPFEFSTACEAFPVPFFEGFNSDSDSQNCWLTVDVEGPFNEWDMDYGLNAFEGDQSAAMSSGFNNVDDDWLISPTIILTGNQRLKFHQRIESAFSPNDFEVLLSTTGSDVANFTLELIPLATYTNTEYVEYIVNLVDDTNTPITGNVNIAWHMPSGGSFGWRLYVDNVIVEDIPSCPDPTDFAFISATNTSADFSWTAGFLETAWEIVVQAPGTGEPTVPGTAVTGDPEHTETGLTENTVYEVYLRANCGVDDLSNWVGPIEFTTACDPFTVPFFEGFNSDSDSQSCWLTVNVEGAPNEWNMDYTSDPFEGDESAVLDTGFNNGDDDWLISPTILLTGNQRLRFRQKVQSSFSPNDFEVLASTTGTALTEFTIELIPLATYTNTDYVEYVVNLEDAGGTLINGPVNIAWHAPSGGSFGWRLLVDNVIIQDIPTCPEPTDLTVLSTTTTSAQLDWIPAGTETQWEVAIQAPGLGEPTEAGTVVTDAPPYTDETLEPSTAYEYYVRADCGDDDLSYWSGPFLFVTAVDNDNCEDAIDVPVNDSFDCDEFVSGTLTGSTSSGVTQTCSFGAVNHDVWYSFVAESETHSININNIEGGIFVSQIVFEGDDCGALTQLSCGNANQAVTGLTVGNTYYVMVYLNFVNITEVTSFDICITTPVPPITVSDTEYTIEELVQDVLIGVDCAIVSNVTSVSGSDFGQSNSIGYFADAEDGNFAFSEGIVLATGGITEAPGPMPGTATADNTTWPGDDDLSDIIAEGGNTGSLNNATVLEFDFVPFIDEISFNFLFASDEYGTFQCTFSDAFAFILTGTTTSVDGDNLAVIPDTTIPVSVVNIRDSQYNTNCDSQNVEYFGQFNQDNPDASSISYNGQTVQMQATAPVTPGESYHIKLVIADYNDSAVNSAVFLDGGSFAIGAPDLGGDLVIEDGNAVCEGEERVLDTEMDPDVYDFTWFQDGVEIEGETEPTLTVTESGTYTVEVLFENTNCSVDSEVIIEYYDPITVGDPEDLTICDASGFGTFDLSQNDALILDGIADPENYTITYHDTEEDAENGDAPIGPIYDNVEQFTETVYVLISNNITLCNEVKEFQIITQDLTPEFDITDDLFICEGASGTINITATNYDPNSPDVSYTWTFNGAPIDGETSDSLTVTDEGAYEVTIDNTGCEATATVNVTIVPTPIPDTLPAVTVCDSYELPVLTVGNYFTQTGGQGAALSAGDMITSTQEIYIYAVSADNADCTNESSFTITVNDSPEVSTPGNQTACDSYTLPALTLGNYYTQTGGAGTMLNPGDAITSTQTLYIYAETGTTPNCTGEESFEVTIIDSPEAQVLADVTSCDSYVLEALDADNNYFTAPGGTGTALSAGDVITSTQTLYIYAQTGTTPNCTDESTFVVNIIDSPAFSLGGPYNTCVANNVTINVEPANFNTAEATYAWTLNGTPLADTGASVVPTNFGTYEVTVTVGICTSVQSIAVTQDTNAIAVMFEEGCEGGDYMITIMDVDGSFNPDNATYVWSGEGGFTATTQTVTVPGAGNYTVTVTTQDGCIGGTTVNVLDTSCSIPRGISPNNDDRNDKFDLTSLDVRQISIFNRYGKEVFSYGAYTDQWHGQTNDGDELPTGTYFYSIERSNGESKTGWVYINREE</sequence>
<dbReference type="PROSITE" id="PS50853">
    <property type="entry name" value="FN3"/>
    <property type="match status" value="4"/>
</dbReference>
<feature type="domain" description="Fibronectin type-III" evidence="4">
    <location>
        <begin position="1203"/>
        <end position="1293"/>
    </location>
</feature>
<dbReference type="Pfam" id="PF13585">
    <property type="entry name" value="CHU_C"/>
    <property type="match status" value="1"/>
</dbReference>
<proteinExistence type="predicted"/>
<keyword evidence="2" id="KW-0732">Signal</keyword>
<dbReference type="Gene3D" id="2.60.120.380">
    <property type="match status" value="1"/>
</dbReference>
<dbReference type="InterPro" id="IPR007110">
    <property type="entry name" value="Ig-like_dom"/>
</dbReference>
<dbReference type="InterPro" id="IPR003961">
    <property type="entry name" value="FN3_dom"/>
</dbReference>
<feature type="signal peptide" evidence="2">
    <location>
        <begin position="1"/>
        <end position="19"/>
    </location>
</feature>
<keyword evidence="6" id="KW-1185">Reference proteome</keyword>